<dbReference type="VEuPathDB" id="TriTrypDB:C3747_169g42"/>
<evidence type="ECO:0000313" key="2">
    <source>
        <dbReference type="Proteomes" id="UP000246121"/>
    </source>
</evidence>
<dbReference type="EMBL" id="PRFA01000022">
    <property type="protein sequence ID" value="PWU95355.1"/>
    <property type="molecule type" value="Genomic_DNA"/>
</dbReference>
<gene>
    <name evidence="1" type="ORF">C4B63_22g310</name>
</gene>
<dbReference type="VEuPathDB" id="TriTrypDB:TcCL_ESM04095"/>
<dbReference type="VEuPathDB" id="TriTrypDB:TCDM_01065"/>
<organism evidence="1 2">
    <name type="scientific">Trypanosoma cruzi</name>
    <dbReference type="NCBI Taxonomy" id="5693"/>
    <lineage>
        <taxon>Eukaryota</taxon>
        <taxon>Discoba</taxon>
        <taxon>Euglenozoa</taxon>
        <taxon>Kinetoplastea</taxon>
        <taxon>Metakinetoplastina</taxon>
        <taxon>Trypanosomatida</taxon>
        <taxon>Trypanosomatidae</taxon>
        <taxon>Trypanosoma</taxon>
        <taxon>Schizotrypanum</taxon>
    </lineage>
</organism>
<dbReference type="VEuPathDB" id="TriTrypDB:BCY84_01738"/>
<dbReference type="Proteomes" id="UP000246121">
    <property type="component" value="Unassembled WGS sequence"/>
</dbReference>
<sequence>MWRLSGHRCVRLLGQRRMLTSGANASNPELESASAHPILFNVPVMSRTVGRDAELLSLWQNLLSGRHIQAITGPDGIGKSSIAAEFCDRARRSERFTCIQWFDARGGSLPSELLQFFHSMRGRKEKDVLLVIDSVDDPHEALRHIPKHTNVYTLLTTSVPIESSTKVGTINVQSLSPDGVARFSHLTEVEESKTVADVLFALGYVPLLMHVALCLMESGSTSPEELKRELLAKGIDGNGTLSVSYAIGVLVEIALAGLETHKPGGIRVLVMTALFDIRGVSYAVLDRLVGDESGEAFVMQAAGLGLCDQRWDEGSLTMHPSVAQMLRTKADSTHVAECTKVLLSLWPRRWRGVGSSVAHELARHTRAICEVSDARQIPLNNDLLVCLDRSATLLAFNEGKDLLTAAELWLRVVRANQNAERRDAEAVRIGRECGRLLHFLRDARAGDVLRYAFDLACAVRGKQSAEASLILGCYAPYLPASMDAVRMLQVGVASLENRMTSSDTVLGKEEGRMLQETIFVLLVRQGQMLQEMGETVPASVWTALQELEQRITASLSSAPQ</sequence>
<dbReference type="Gene3D" id="3.40.50.300">
    <property type="entry name" value="P-loop containing nucleotide triphosphate hydrolases"/>
    <property type="match status" value="1"/>
</dbReference>
<proteinExistence type="predicted"/>
<dbReference type="AlphaFoldDB" id="A0A2V2VFP8"/>
<dbReference type="InterPro" id="IPR027417">
    <property type="entry name" value="P-loop_NTPase"/>
</dbReference>
<dbReference type="VEuPathDB" id="TriTrypDB:C4B63_22g310"/>
<dbReference type="VEuPathDB" id="TriTrypDB:TCSYLVIO_007245"/>
<reference evidence="1 2" key="1">
    <citation type="journal article" date="2018" name="Microb. Genom.">
        <title>Expanding an expanded genome: long-read sequencing of Trypanosoma cruzi.</title>
        <authorList>
            <person name="Berna L."/>
            <person name="Rodriguez M."/>
            <person name="Chiribao M.L."/>
            <person name="Parodi-Talice A."/>
            <person name="Pita S."/>
            <person name="Rijo G."/>
            <person name="Alvarez-Valin F."/>
            <person name="Robello C."/>
        </authorList>
    </citation>
    <scope>NUCLEOTIDE SEQUENCE [LARGE SCALE GENOMIC DNA]</scope>
    <source>
        <strain evidence="1 2">Dm28c</strain>
    </source>
</reference>
<dbReference type="VEuPathDB" id="TriTrypDB:ECC02_005625"/>
<dbReference type="VEuPathDB" id="TriTrypDB:TcCLB.511419.60"/>
<name>A0A2V2VFP8_TRYCR</name>
<dbReference type="VEuPathDB" id="TriTrypDB:Tc_MARK_5962"/>
<keyword evidence="1" id="KW-0830">Ubiquinone</keyword>
<evidence type="ECO:0000313" key="1">
    <source>
        <dbReference type="EMBL" id="PWU95355.1"/>
    </source>
</evidence>
<dbReference type="SUPFAM" id="SSF52540">
    <property type="entry name" value="P-loop containing nucleoside triphosphate hydrolases"/>
    <property type="match status" value="1"/>
</dbReference>
<dbReference type="VEuPathDB" id="TriTrypDB:TcBrA4_0068830"/>
<dbReference type="VEuPathDB" id="TriTrypDB:TcG_06995"/>
<dbReference type="VEuPathDB" id="TriTrypDB:TcYC6_0017330"/>
<dbReference type="VEuPathDB" id="TriTrypDB:TcCLB.505999.110"/>
<accession>A0A2V2VFP8</accession>
<protein>
    <submittedName>
        <fullName evidence="1">Putative NADH-ubiquinone oxidoreductase complex I subunit</fullName>
    </submittedName>
</protein>
<comment type="caution">
    <text evidence="1">The sequence shown here is derived from an EMBL/GenBank/DDBJ whole genome shotgun (WGS) entry which is preliminary data.</text>
</comment>